<dbReference type="AlphaFoldDB" id="A0A2P2J2C6"/>
<proteinExistence type="predicted"/>
<organism evidence="1">
    <name type="scientific">Rhizophora mucronata</name>
    <name type="common">Asiatic mangrove</name>
    <dbReference type="NCBI Taxonomy" id="61149"/>
    <lineage>
        <taxon>Eukaryota</taxon>
        <taxon>Viridiplantae</taxon>
        <taxon>Streptophyta</taxon>
        <taxon>Embryophyta</taxon>
        <taxon>Tracheophyta</taxon>
        <taxon>Spermatophyta</taxon>
        <taxon>Magnoliopsida</taxon>
        <taxon>eudicotyledons</taxon>
        <taxon>Gunneridae</taxon>
        <taxon>Pentapetalae</taxon>
        <taxon>rosids</taxon>
        <taxon>fabids</taxon>
        <taxon>Malpighiales</taxon>
        <taxon>Rhizophoraceae</taxon>
        <taxon>Rhizophora</taxon>
    </lineage>
</organism>
<evidence type="ECO:0000313" key="1">
    <source>
        <dbReference type="EMBL" id="MBW87623.1"/>
    </source>
</evidence>
<protein>
    <submittedName>
        <fullName evidence="1">Uncharacterized protein</fullName>
    </submittedName>
</protein>
<reference evidence="1" key="1">
    <citation type="submission" date="2018-02" db="EMBL/GenBank/DDBJ databases">
        <title>Rhizophora mucronata_Transcriptome.</title>
        <authorList>
            <person name="Meera S.P."/>
            <person name="Sreeshan A."/>
            <person name="Augustine A."/>
        </authorList>
    </citation>
    <scope>NUCLEOTIDE SEQUENCE</scope>
    <source>
        <tissue evidence="1">Leaf</tissue>
    </source>
</reference>
<sequence>MTKPVLVVIQNGREVFFDYVLETVLCAVLQTIICW</sequence>
<name>A0A2P2J2C6_RHIMU</name>
<dbReference type="EMBL" id="GGEC01007140">
    <property type="protein sequence ID" value="MBW87623.1"/>
    <property type="molecule type" value="Transcribed_RNA"/>
</dbReference>
<accession>A0A2P2J2C6</accession>